<dbReference type="SMART" id="SM00490">
    <property type="entry name" value="HELICc"/>
    <property type="match status" value="1"/>
</dbReference>
<dbReference type="VEuPathDB" id="TriTrypDB:C4B63_2g66"/>
<dbReference type="CDD" id="cd17917">
    <property type="entry name" value="DEXHc_RHA-like"/>
    <property type="match status" value="1"/>
</dbReference>
<organism evidence="6 7">
    <name type="scientific">Trypanosoma cruzi</name>
    <dbReference type="NCBI Taxonomy" id="5693"/>
    <lineage>
        <taxon>Eukaryota</taxon>
        <taxon>Discoba</taxon>
        <taxon>Euglenozoa</taxon>
        <taxon>Kinetoplastea</taxon>
        <taxon>Metakinetoplastina</taxon>
        <taxon>Trypanosomatida</taxon>
        <taxon>Trypanosomatidae</taxon>
        <taxon>Trypanosoma</taxon>
        <taxon>Schizotrypanum</taxon>
    </lineage>
</organism>
<feature type="region of interest" description="Disordered" evidence="3">
    <location>
        <begin position="1"/>
        <end position="44"/>
    </location>
</feature>
<feature type="domain" description="Helicase ATP-binding" evidence="4">
    <location>
        <begin position="366"/>
        <end position="530"/>
    </location>
</feature>
<protein>
    <submittedName>
        <fullName evidence="6">Putative helicase</fullName>
    </submittedName>
</protein>
<dbReference type="VEuPathDB" id="TriTrypDB:TCSYLVIO_001373"/>
<dbReference type="VEuPathDB" id="TriTrypDB:TcCLB.510753.9"/>
<accession>A0A2V2XMQ4</accession>
<gene>
    <name evidence="6" type="ORF">C3747_1g78</name>
</gene>
<dbReference type="VEuPathDB" id="TriTrypDB:BCY84_13943"/>
<dbReference type="VEuPathDB" id="TriTrypDB:TcG_02042"/>
<dbReference type="VEuPathDB" id="TriTrypDB:Tc_MARK_4537"/>
<evidence type="ECO:0000256" key="2">
    <source>
        <dbReference type="ARBA" id="ARBA00022840"/>
    </source>
</evidence>
<feature type="compositionally biased region" description="Low complexity" evidence="3">
    <location>
        <begin position="204"/>
        <end position="222"/>
    </location>
</feature>
<reference evidence="6 7" key="1">
    <citation type="journal article" date="2018" name="Microb. Genom.">
        <title>Expanding an expanded genome: long-read sequencing of Trypanosoma cruzi.</title>
        <authorList>
            <person name="Berna L."/>
            <person name="Rodriguez M."/>
            <person name="Chiribao M.L."/>
            <person name="Parodi-Talice A."/>
            <person name="Pita S."/>
            <person name="Rijo G."/>
            <person name="Alvarez-Valin F."/>
            <person name="Robello C."/>
        </authorList>
    </citation>
    <scope>NUCLEOTIDE SEQUENCE [LARGE SCALE GENOMIC DNA]</scope>
    <source>
        <strain evidence="6 7">TCC</strain>
    </source>
</reference>
<feature type="compositionally biased region" description="Polar residues" evidence="3">
    <location>
        <begin position="1"/>
        <end position="16"/>
    </location>
</feature>
<evidence type="ECO:0000313" key="7">
    <source>
        <dbReference type="Proteomes" id="UP000246078"/>
    </source>
</evidence>
<evidence type="ECO:0000256" key="3">
    <source>
        <dbReference type="SAM" id="MobiDB-lite"/>
    </source>
</evidence>
<dbReference type="Gene3D" id="3.40.50.300">
    <property type="entry name" value="P-loop containing nucleotide triphosphate hydrolases"/>
    <property type="match status" value="2"/>
</dbReference>
<evidence type="ECO:0000313" key="6">
    <source>
        <dbReference type="EMBL" id="PWV21862.1"/>
    </source>
</evidence>
<dbReference type="PANTHER" id="PTHR18934:SF255">
    <property type="entry name" value="PUTATIVE-RELATED"/>
    <property type="match status" value="1"/>
</dbReference>
<feature type="region of interest" description="Disordered" evidence="3">
    <location>
        <begin position="178"/>
        <end position="222"/>
    </location>
</feature>
<dbReference type="GO" id="GO:0005524">
    <property type="term" value="F:ATP binding"/>
    <property type="evidence" value="ECO:0007669"/>
    <property type="project" value="UniProtKB-KW"/>
</dbReference>
<dbReference type="Pfam" id="PF00271">
    <property type="entry name" value="Helicase_C"/>
    <property type="match status" value="1"/>
</dbReference>
<keyword evidence="6" id="KW-0378">Hydrolase</keyword>
<feature type="domain" description="Helicase C-terminal" evidence="5">
    <location>
        <begin position="576"/>
        <end position="750"/>
    </location>
</feature>
<dbReference type="SMART" id="SM00487">
    <property type="entry name" value="DEXDc"/>
    <property type="match status" value="1"/>
</dbReference>
<evidence type="ECO:0000256" key="1">
    <source>
        <dbReference type="ARBA" id="ARBA00022741"/>
    </source>
</evidence>
<dbReference type="CDD" id="cd18791">
    <property type="entry name" value="SF2_C_RHA"/>
    <property type="match status" value="1"/>
</dbReference>
<dbReference type="Proteomes" id="UP000246078">
    <property type="component" value="Unassembled WGS sequence"/>
</dbReference>
<dbReference type="VEuPathDB" id="TriTrypDB:TcBrA4_0063150"/>
<dbReference type="VEuPathDB" id="TriTrypDB:TcCLB.508469.59"/>
<dbReference type="InterPro" id="IPR001650">
    <property type="entry name" value="Helicase_C-like"/>
</dbReference>
<sequence length="1258" mass="139930">MYTLNSTSMRRSQHLLQKQHEEKPLRQVAQASSPHGGIDGTKGLNVPPFAPEFIRGNPSSVPLSTAHSTGVDIKWAPSPVAPKPPPPVGMNTYGAADPSGASWETAKKAGTNSVSPGVLLRQQRVQEELAQEKLRVQQEIALQQQRLQQQELSLLCLSQRQGDERGVIQQLAKLKQQQQQQQQQQRTHDPVSSLHHVSRPQFNQQQQSAQLQQHQRQLRQQQSIMTQEGILPLGEQWVDSKAVAHSLPQPSQQQGGVRRGNRDFGLHRQQQIYRNQSMGRKWEPISEADFGHRTGSGDNRKDSPCGVNGAGTVNHILPSLSDEEILHKFKSLYALQTDDEGGAEHLRAQASTALGVVGTLDVEKCRKLIRDHDVTIVVTDTGTGKSTLIPKAILDGQPDAKVVNAQPRRTPAIKLAQRVAALYGEKVGRKVGYWVRGEHVGTLGETPIMYVTNYTLFLHLIHNSPNDIGITHVIFDEFHERTTEVEVLLLMMKLVMLRNPGKLRLVLCSATAEVSKWNCFFENLSVAEYSKANAMYPIHDYYLEDVSKLIGMTFVEPSTCPTGVVQSIQLHTIILMLKEMLKFLANTAAPQHSILVFVPGRTVVEQISLWIRNNLGDQLDPIPWYRDIELGFIQEALQRESVTKKKVYVATDIAEVSLTLPDVVFVIDSGTAKRPHIIETNPNSVAFPPLELVWESSVNMLQRRGRIGRVQQGFFFTLLSRRQAQQLSPNESRLGNAVLHEIVLHCLHLTPSPFLMFSLCREKPRKVSVELSLSTLCDGGYIVPEGDCGSLIEAIDNTINHRVRDAWSALIADAYASRKDDNDVLGLPLAQHRFKLSLRGLIVGGLPLGVEPGTIVFSGLIMGLTTLSVIAASCVSCNTPFYVPYNATDKLQRLHLLNEVEKFMRIFKGEYYNDALSAVGAVIAYMAMQREGISEEGQNAWCEERYLSRARITDILLVAKQTREQLAAIVPFEDVTDVDELMEQYNENALTLSFICSAAHMHHGIYVLFDAGVAQKKGYAGSGVFVNINCCRDRSVPTTCPWERDTVCIPFTVQTVYGRLLGSFSSQLKPEVFNVMLLLLSSRFVYEEIHEDAESVTFEVAQSGSCVYINSDRITALQLLQLRRLMCARLCVLHFLMQHEAAPSDNDAIAEHLLRTGSDFGIPPGMEQQPHLLSFMITSSLTKVVQRIGATISTNCDRRVSGVPANSQPFCRVTERPAHFHPTRQSALLFSSNGCAPYECPAGAMTPVYRDPQANLIA</sequence>
<dbReference type="Pfam" id="PF00270">
    <property type="entry name" value="DEAD"/>
    <property type="match status" value="1"/>
</dbReference>
<name>A0A2V2XMQ4_TRYCR</name>
<keyword evidence="6" id="KW-0347">Helicase</keyword>
<dbReference type="VEuPathDB" id="TriTrypDB:TcCL_NonESM00317"/>
<dbReference type="GO" id="GO:0003723">
    <property type="term" value="F:RNA binding"/>
    <property type="evidence" value="ECO:0007669"/>
    <property type="project" value="TreeGrafter"/>
</dbReference>
<dbReference type="EMBL" id="PRFC01000001">
    <property type="protein sequence ID" value="PWV21862.1"/>
    <property type="molecule type" value="Genomic_DNA"/>
</dbReference>
<dbReference type="InterPro" id="IPR027417">
    <property type="entry name" value="P-loop_NTPase"/>
</dbReference>
<dbReference type="InterPro" id="IPR011545">
    <property type="entry name" value="DEAD/DEAH_box_helicase_dom"/>
</dbReference>
<dbReference type="GO" id="GO:0004386">
    <property type="term" value="F:helicase activity"/>
    <property type="evidence" value="ECO:0007669"/>
    <property type="project" value="UniProtKB-KW"/>
</dbReference>
<dbReference type="VEuPathDB" id="TriTrypDB:TcYC6_0068330"/>
<dbReference type="PROSITE" id="PS51194">
    <property type="entry name" value="HELICASE_CTER"/>
    <property type="match status" value="1"/>
</dbReference>
<comment type="caution">
    <text evidence="6">The sequence shown here is derived from an EMBL/GenBank/DDBJ whole genome shotgun (WGS) entry which is preliminary data.</text>
</comment>
<keyword evidence="1" id="KW-0547">Nucleotide-binding</keyword>
<dbReference type="AlphaFoldDB" id="A0A2V2XMQ4"/>
<dbReference type="PANTHER" id="PTHR18934">
    <property type="entry name" value="ATP-DEPENDENT RNA HELICASE"/>
    <property type="match status" value="1"/>
</dbReference>
<dbReference type="FunFam" id="3.40.50.300:FF:001737">
    <property type="entry name" value="ATP-dependent RNA helicase, putative"/>
    <property type="match status" value="1"/>
</dbReference>
<dbReference type="SUPFAM" id="SSF52540">
    <property type="entry name" value="P-loop containing nucleoside triphosphate hydrolases"/>
    <property type="match status" value="1"/>
</dbReference>
<dbReference type="VEuPathDB" id="TriTrypDB:TCDM_03368"/>
<dbReference type="VEuPathDB" id="TriTrypDB:TcCLB.510655.30"/>
<dbReference type="VEuPathDB" id="TriTrypDB:ECC02_001256"/>
<dbReference type="VEuPathDB" id="TriTrypDB:C3747_1g78"/>
<dbReference type="InterPro" id="IPR014001">
    <property type="entry name" value="Helicase_ATP-bd"/>
</dbReference>
<evidence type="ECO:0000259" key="4">
    <source>
        <dbReference type="PROSITE" id="PS51192"/>
    </source>
</evidence>
<keyword evidence="2" id="KW-0067">ATP-binding</keyword>
<proteinExistence type="predicted"/>
<evidence type="ECO:0000259" key="5">
    <source>
        <dbReference type="PROSITE" id="PS51194"/>
    </source>
</evidence>
<dbReference type="PROSITE" id="PS51192">
    <property type="entry name" value="HELICASE_ATP_BIND_1"/>
    <property type="match status" value="1"/>
</dbReference>